<keyword evidence="1" id="KW-0472">Membrane</keyword>
<keyword evidence="3" id="KW-1185">Reference proteome</keyword>
<evidence type="ECO:0000313" key="2">
    <source>
        <dbReference type="EMBL" id="KAH9425202.1"/>
    </source>
</evidence>
<evidence type="ECO:0000256" key="1">
    <source>
        <dbReference type="SAM" id="Phobius"/>
    </source>
</evidence>
<protein>
    <submittedName>
        <fullName evidence="2">Uncharacterized protein</fullName>
    </submittedName>
</protein>
<organism evidence="2 3">
    <name type="scientific">Dermatophagoides pteronyssinus</name>
    <name type="common">European house dust mite</name>
    <dbReference type="NCBI Taxonomy" id="6956"/>
    <lineage>
        <taxon>Eukaryota</taxon>
        <taxon>Metazoa</taxon>
        <taxon>Ecdysozoa</taxon>
        <taxon>Arthropoda</taxon>
        <taxon>Chelicerata</taxon>
        <taxon>Arachnida</taxon>
        <taxon>Acari</taxon>
        <taxon>Acariformes</taxon>
        <taxon>Sarcoptiformes</taxon>
        <taxon>Astigmata</taxon>
        <taxon>Psoroptidia</taxon>
        <taxon>Analgoidea</taxon>
        <taxon>Pyroglyphidae</taxon>
        <taxon>Dermatophagoidinae</taxon>
        <taxon>Dermatophagoides</taxon>
    </lineage>
</organism>
<accession>A0ABQ8JS16</accession>
<sequence>MKKYKFFDKFIHPPEIGGINAIVSPELISTDSFNDKYFRFNAIAIVCSIGWSCGHFIWHKNFRKSYARGHDDCNVNRISPPLFD</sequence>
<proteinExistence type="predicted"/>
<dbReference type="Proteomes" id="UP000887458">
    <property type="component" value="Unassembled WGS sequence"/>
</dbReference>
<keyword evidence="1" id="KW-1133">Transmembrane helix</keyword>
<comment type="caution">
    <text evidence="2">The sequence shown here is derived from an EMBL/GenBank/DDBJ whole genome shotgun (WGS) entry which is preliminary data.</text>
</comment>
<evidence type="ECO:0000313" key="3">
    <source>
        <dbReference type="Proteomes" id="UP000887458"/>
    </source>
</evidence>
<dbReference type="EMBL" id="NJHN03000021">
    <property type="protein sequence ID" value="KAH9425202.1"/>
    <property type="molecule type" value="Genomic_DNA"/>
</dbReference>
<keyword evidence="1" id="KW-0812">Transmembrane</keyword>
<name>A0ABQ8JS16_DERPT</name>
<reference evidence="2 3" key="2">
    <citation type="journal article" date="2022" name="Mol. Biol. Evol.">
        <title>Comparative Genomics Reveals Insights into the Divergent Evolution of Astigmatic Mites and Household Pest Adaptations.</title>
        <authorList>
            <person name="Xiong Q."/>
            <person name="Wan A.T."/>
            <person name="Liu X."/>
            <person name="Fung C.S."/>
            <person name="Xiao X."/>
            <person name="Malainual N."/>
            <person name="Hou J."/>
            <person name="Wang L."/>
            <person name="Wang M."/>
            <person name="Yang K.Y."/>
            <person name="Cui Y."/>
            <person name="Leung E.L."/>
            <person name="Nong W."/>
            <person name="Shin S.K."/>
            <person name="Au S.W."/>
            <person name="Jeong K.Y."/>
            <person name="Chew F.T."/>
            <person name="Hui J.H."/>
            <person name="Leung T.F."/>
            <person name="Tungtrongchitr A."/>
            <person name="Zhong N."/>
            <person name="Liu Z."/>
            <person name="Tsui S.K."/>
        </authorList>
    </citation>
    <scope>NUCLEOTIDE SEQUENCE [LARGE SCALE GENOMIC DNA]</scope>
    <source>
        <strain evidence="2">Derp</strain>
    </source>
</reference>
<feature type="transmembrane region" description="Helical" evidence="1">
    <location>
        <begin position="37"/>
        <end position="58"/>
    </location>
</feature>
<gene>
    <name evidence="2" type="ORF">DERP_013433</name>
</gene>
<reference evidence="2 3" key="1">
    <citation type="journal article" date="2018" name="J. Allergy Clin. Immunol.">
        <title>High-quality assembly of Dermatophagoides pteronyssinus genome and transcriptome reveals a wide range of novel allergens.</title>
        <authorList>
            <person name="Liu X.Y."/>
            <person name="Yang K.Y."/>
            <person name="Wang M.Q."/>
            <person name="Kwok J.S."/>
            <person name="Zeng X."/>
            <person name="Yang Z."/>
            <person name="Xiao X.J."/>
            <person name="Lau C.P."/>
            <person name="Li Y."/>
            <person name="Huang Z.M."/>
            <person name="Ba J.G."/>
            <person name="Yim A.K."/>
            <person name="Ouyang C.Y."/>
            <person name="Ngai S.M."/>
            <person name="Chan T.F."/>
            <person name="Leung E.L."/>
            <person name="Liu L."/>
            <person name="Liu Z.G."/>
            <person name="Tsui S.K."/>
        </authorList>
    </citation>
    <scope>NUCLEOTIDE SEQUENCE [LARGE SCALE GENOMIC DNA]</scope>
    <source>
        <strain evidence="2">Derp</strain>
    </source>
</reference>